<protein>
    <recommendedName>
        <fullName evidence="5">C-type lectin domain-containing protein</fullName>
    </recommendedName>
</protein>
<evidence type="ECO:0000313" key="4">
    <source>
        <dbReference type="Proteomes" id="UP000284403"/>
    </source>
</evidence>
<proteinExistence type="predicted"/>
<dbReference type="Proteomes" id="UP000284403">
    <property type="component" value="Unassembled WGS sequence"/>
</dbReference>
<reference evidence="3 4" key="1">
    <citation type="journal article" date="2018" name="BMC Genomics">
        <title>Genomic comparison of Trypanosoma conorhini and Trypanosoma rangeli to Trypanosoma cruzi strains of high and low virulence.</title>
        <authorList>
            <person name="Bradwell K.R."/>
            <person name="Koparde V.N."/>
            <person name="Matveyev A.V."/>
            <person name="Serrano M.G."/>
            <person name="Alves J.M."/>
            <person name="Parikh H."/>
            <person name="Huang B."/>
            <person name="Lee V."/>
            <person name="Espinosa-Alvarez O."/>
            <person name="Ortiz P.A."/>
            <person name="Costa-Martins A.G."/>
            <person name="Teixeira M.M."/>
            <person name="Buck G.A."/>
        </authorList>
    </citation>
    <scope>NUCLEOTIDE SEQUENCE [LARGE SCALE GENOMIC DNA]</scope>
    <source>
        <strain evidence="3 4">025E</strain>
    </source>
</reference>
<keyword evidence="4" id="KW-1185">Reference proteome</keyword>
<dbReference type="OrthoDB" id="10580149at2759"/>
<gene>
    <name evidence="3" type="ORF">Tco025E_04560</name>
</gene>
<organism evidence="3 4">
    <name type="scientific">Trypanosoma conorhini</name>
    <dbReference type="NCBI Taxonomy" id="83891"/>
    <lineage>
        <taxon>Eukaryota</taxon>
        <taxon>Discoba</taxon>
        <taxon>Euglenozoa</taxon>
        <taxon>Kinetoplastea</taxon>
        <taxon>Metakinetoplastina</taxon>
        <taxon>Trypanosomatida</taxon>
        <taxon>Trypanosomatidae</taxon>
        <taxon>Trypanosoma</taxon>
    </lineage>
</organism>
<keyword evidence="2" id="KW-0472">Membrane</keyword>
<name>A0A422PKQ5_9TRYP</name>
<evidence type="ECO:0000256" key="1">
    <source>
        <dbReference type="SAM" id="MobiDB-lite"/>
    </source>
</evidence>
<evidence type="ECO:0008006" key="5">
    <source>
        <dbReference type="Google" id="ProtNLM"/>
    </source>
</evidence>
<accession>A0A422PKQ5</accession>
<sequence length="280" mass="30875">MRAHEGAPSGTAGLPTVHAPVWFACCGVLLFCCSTCTADSLLLLDDPKESYDHTRIACATHGGYLVAASSAAIEEKYVSLMRTKVEDVNKVVAFLAGSRDKCGLALREVASCEWCWRDNWQEKCAPHSVFYRSSLRLWGRPTPGMYVNWAPFYPLGPKNSQFVAYDYRRGGWISAPYQYNMVTHALCRTLDPHPSSTHAPIPKTTTQAPGSTSGSSRSGEELNLAKRTGVTGNWWAIFAAIYLLFSTLASALSYLILRPDPDKEGHVNEQSSRDESELDE</sequence>
<feature type="compositionally biased region" description="Polar residues" evidence="1">
    <location>
        <begin position="194"/>
        <end position="209"/>
    </location>
</feature>
<feature type="region of interest" description="Disordered" evidence="1">
    <location>
        <begin position="193"/>
        <end position="221"/>
    </location>
</feature>
<feature type="transmembrane region" description="Helical" evidence="2">
    <location>
        <begin position="234"/>
        <end position="257"/>
    </location>
</feature>
<dbReference type="PROSITE" id="PS51257">
    <property type="entry name" value="PROKAR_LIPOPROTEIN"/>
    <property type="match status" value="1"/>
</dbReference>
<dbReference type="EMBL" id="MKKU01000236">
    <property type="protein sequence ID" value="RNF18281.1"/>
    <property type="molecule type" value="Genomic_DNA"/>
</dbReference>
<keyword evidence="2" id="KW-0812">Transmembrane</keyword>
<dbReference type="GeneID" id="40318171"/>
<keyword evidence="2" id="KW-1133">Transmembrane helix</keyword>
<dbReference type="AlphaFoldDB" id="A0A422PKQ5"/>
<feature type="transmembrane region" description="Helical" evidence="2">
    <location>
        <begin position="20"/>
        <end position="44"/>
    </location>
</feature>
<dbReference type="RefSeq" id="XP_029228442.1">
    <property type="nucleotide sequence ID" value="XM_029371470.1"/>
</dbReference>
<comment type="caution">
    <text evidence="3">The sequence shown here is derived from an EMBL/GenBank/DDBJ whole genome shotgun (WGS) entry which is preliminary data.</text>
</comment>
<evidence type="ECO:0000256" key="2">
    <source>
        <dbReference type="SAM" id="Phobius"/>
    </source>
</evidence>
<evidence type="ECO:0000313" key="3">
    <source>
        <dbReference type="EMBL" id="RNF18281.1"/>
    </source>
</evidence>